<gene>
    <name evidence="2" type="ORF">ACHAW5_001378</name>
</gene>
<name>A0ABD3NHW9_9STRA</name>
<dbReference type="AlphaFoldDB" id="A0ABD3NHW9"/>
<accession>A0ABD3NHW9</accession>
<dbReference type="Proteomes" id="UP001530315">
    <property type="component" value="Unassembled WGS sequence"/>
</dbReference>
<sequence>MSQQSKPSSVSCRDIARNAKPMICYRVDNLPPKRGNAGLYASLHTAVSDGNASLVSTLVIPPRDVRSWQVPAGHLWRIVCSHGPQVADMNCWSTRDPRDRFYASKTRQIHATHLTTGDRLWSNMPYLRPLATIAKDTIAYGFDDDGAGVHDVIGRAAAAGDGLTEGDVQDILNVFMCTGFTCDDNWYFTKLSPVEVGDYIEFLAEVDLLVSASTCPQGDVSVACGDVGGTPKSYPLTVEIYRPKEGWLKGRGWSALEVSGYGRNHGLG</sequence>
<dbReference type="PANTHER" id="PTHR31527">
    <property type="entry name" value="RE64534P"/>
    <property type="match status" value="1"/>
</dbReference>
<proteinExistence type="predicted"/>
<evidence type="ECO:0000313" key="3">
    <source>
        <dbReference type="Proteomes" id="UP001530315"/>
    </source>
</evidence>
<evidence type="ECO:0000313" key="2">
    <source>
        <dbReference type="EMBL" id="KAL3774592.1"/>
    </source>
</evidence>
<feature type="domain" description="DUF1989" evidence="1">
    <location>
        <begin position="59"/>
        <end position="157"/>
    </location>
</feature>
<organism evidence="2 3">
    <name type="scientific">Stephanodiscus triporus</name>
    <dbReference type="NCBI Taxonomy" id="2934178"/>
    <lineage>
        <taxon>Eukaryota</taxon>
        <taxon>Sar</taxon>
        <taxon>Stramenopiles</taxon>
        <taxon>Ochrophyta</taxon>
        <taxon>Bacillariophyta</taxon>
        <taxon>Coscinodiscophyceae</taxon>
        <taxon>Thalassiosirophycidae</taxon>
        <taxon>Stephanodiscales</taxon>
        <taxon>Stephanodiscaceae</taxon>
        <taxon>Stephanodiscus</taxon>
    </lineage>
</organism>
<keyword evidence="3" id="KW-1185">Reference proteome</keyword>
<dbReference type="EMBL" id="JALLAZ020001457">
    <property type="protein sequence ID" value="KAL3774592.1"/>
    <property type="molecule type" value="Genomic_DNA"/>
</dbReference>
<reference evidence="2 3" key="1">
    <citation type="submission" date="2024-10" db="EMBL/GenBank/DDBJ databases">
        <title>Updated reference genomes for cyclostephanoid diatoms.</title>
        <authorList>
            <person name="Roberts W.R."/>
            <person name="Alverson A.J."/>
        </authorList>
    </citation>
    <scope>NUCLEOTIDE SEQUENCE [LARGE SCALE GENOMIC DNA]</scope>
    <source>
        <strain evidence="2 3">AJA276-08</strain>
    </source>
</reference>
<dbReference type="InterPro" id="IPR018959">
    <property type="entry name" value="DUF1989"/>
</dbReference>
<dbReference type="Pfam" id="PF09347">
    <property type="entry name" value="DUF1989"/>
    <property type="match status" value="1"/>
</dbReference>
<dbReference type="PANTHER" id="PTHR31527:SF0">
    <property type="entry name" value="RE64534P"/>
    <property type="match status" value="1"/>
</dbReference>
<evidence type="ECO:0000259" key="1">
    <source>
        <dbReference type="Pfam" id="PF09347"/>
    </source>
</evidence>
<protein>
    <recommendedName>
        <fullName evidence="1">DUF1989 domain-containing protein</fullName>
    </recommendedName>
</protein>
<comment type="caution">
    <text evidence="2">The sequence shown here is derived from an EMBL/GenBank/DDBJ whole genome shotgun (WGS) entry which is preliminary data.</text>
</comment>